<dbReference type="AlphaFoldDB" id="A0A2K3LCJ7"/>
<reference evidence="2 3" key="2">
    <citation type="journal article" date="2017" name="Front. Plant Sci.">
        <title>Gene Classification and Mining of Molecular Markers Useful in Red Clover (Trifolium pratense) Breeding.</title>
        <authorList>
            <person name="Istvanek J."/>
            <person name="Dluhosova J."/>
            <person name="Dluhos P."/>
            <person name="Patkova L."/>
            <person name="Nedelnik J."/>
            <person name="Repkova J."/>
        </authorList>
    </citation>
    <scope>NUCLEOTIDE SEQUENCE [LARGE SCALE GENOMIC DNA]</scope>
    <source>
        <strain evidence="3">cv. Tatra</strain>
        <tissue evidence="2">Young leaves</tissue>
    </source>
</reference>
<gene>
    <name evidence="2" type="ORF">L195_g032203</name>
</gene>
<feature type="non-terminal residue" evidence="2">
    <location>
        <position position="243"/>
    </location>
</feature>
<feature type="region of interest" description="Disordered" evidence="1">
    <location>
        <begin position="1"/>
        <end position="22"/>
    </location>
</feature>
<proteinExistence type="predicted"/>
<dbReference type="Proteomes" id="UP000236291">
    <property type="component" value="Unassembled WGS sequence"/>
</dbReference>
<reference evidence="2 3" key="1">
    <citation type="journal article" date="2014" name="Am. J. Bot.">
        <title>Genome assembly and annotation for red clover (Trifolium pratense; Fabaceae).</title>
        <authorList>
            <person name="Istvanek J."/>
            <person name="Jaros M."/>
            <person name="Krenek A."/>
            <person name="Repkova J."/>
        </authorList>
    </citation>
    <scope>NUCLEOTIDE SEQUENCE [LARGE SCALE GENOMIC DNA]</scope>
    <source>
        <strain evidence="3">cv. Tatra</strain>
        <tissue evidence="2">Young leaves</tissue>
    </source>
</reference>
<protein>
    <submittedName>
        <fullName evidence="2">Uncharacterized protein</fullName>
    </submittedName>
</protein>
<comment type="caution">
    <text evidence="2">The sequence shown here is derived from an EMBL/GenBank/DDBJ whole genome shotgun (WGS) entry which is preliminary data.</text>
</comment>
<evidence type="ECO:0000256" key="1">
    <source>
        <dbReference type="SAM" id="MobiDB-lite"/>
    </source>
</evidence>
<organism evidence="2 3">
    <name type="scientific">Trifolium pratense</name>
    <name type="common">Red clover</name>
    <dbReference type="NCBI Taxonomy" id="57577"/>
    <lineage>
        <taxon>Eukaryota</taxon>
        <taxon>Viridiplantae</taxon>
        <taxon>Streptophyta</taxon>
        <taxon>Embryophyta</taxon>
        <taxon>Tracheophyta</taxon>
        <taxon>Spermatophyta</taxon>
        <taxon>Magnoliopsida</taxon>
        <taxon>eudicotyledons</taxon>
        <taxon>Gunneridae</taxon>
        <taxon>Pentapetalae</taxon>
        <taxon>rosids</taxon>
        <taxon>fabids</taxon>
        <taxon>Fabales</taxon>
        <taxon>Fabaceae</taxon>
        <taxon>Papilionoideae</taxon>
        <taxon>50 kb inversion clade</taxon>
        <taxon>NPAAA clade</taxon>
        <taxon>Hologalegina</taxon>
        <taxon>IRL clade</taxon>
        <taxon>Trifolieae</taxon>
        <taxon>Trifolium</taxon>
    </lineage>
</organism>
<accession>A0A2K3LCJ7</accession>
<sequence>MSPFWKPSGASSASSSKSASPSNRSEKAVFFFPVLILRHQPGKNCEHLGSDPGIFVKARGRAAREGGRLKLFCPYLEGSQVSFVVAAGEFFKAENPIHQEQTEVEEDCPKVVFPSLLKVQLGEAKNLMITLVLLASGFSACHVCALLPDFTLKSSFFACKWQASYSYGSMVNDFMLERMVFRRISGGCLIDRARKLGAARAVIGESIVSGSSLSLKIEPGILLKMGRSRIGGQPPGESNVHGP</sequence>
<name>A0A2K3LCJ7_TRIPR</name>
<evidence type="ECO:0000313" key="3">
    <source>
        <dbReference type="Proteomes" id="UP000236291"/>
    </source>
</evidence>
<dbReference type="EMBL" id="ASHM01030350">
    <property type="protein sequence ID" value="PNX76258.1"/>
    <property type="molecule type" value="Genomic_DNA"/>
</dbReference>
<evidence type="ECO:0000313" key="2">
    <source>
        <dbReference type="EMBL" id="PNX76258.1"/>
    </source>
</evidence>